<evidence type="ECO:0000313" key="2">
    <source>
        <dbReference type="EMBL" id="VEL26593.1"/>
    </source>
</evidence>
<dbReference type="Proteomes" id="UP000784294">
    <property type="component" value="Unassembled WGS sequence"/>
</dbReference>
<gene>
    <name evidence="2" type="ORF">PXEA_LOCUS20033</name>
</gene>
<protein>
    <submittedName>
        <fullName evidence="2">Uncharacterized protein</fullName>
    </submittedName>
</protein>
<name>A0A3S5CPU4_9PLAT</name>
<feature type="region of interest" description="Disordered" evidence="1">
    <location>
        <begin position="62"/>
        <end position="81"/>
    </location>
</feature>
<dbReference type="EMBL" id="CAAALY010081360">
    <property type="protein sequence ID" value="VEL26593.1"/>
    <property type="molecule type" value="Genomic_DNA"/>
</dbReference>
<reference evidence="2" key="1">
    <citation type="submission" date="2018-11" db="EMBL/GenBank/DDBJ databases">
        <authorList>
            <consortium name="Pathogen Informatics"/>
        </authorList>
    </citation>
    <scope>NUCLEOTIDE SEQUENCE</scope>
</reference>
<sequence>MMCVSGSSSFRACRPGPLESPQTELQLATAPSFPTPTPTPKAQHGKGSQVVQWVWLSVRETASPDPVPAEPGREPGRPASRGLAPTCAHAFFLFIPRPLCSLCSPGVAYPRVSPCRLDRAGVQASEPLRGSVAR</sequence>
<proteinExistence type="predicted"/>
<comment type="caution">
    <text evidence="2">The sequence shown here is derived from an EMBL/GenBank/DDBJ whole genome shotgun (WGS) entry which is preliminary data.</text>
</comment>
<keyword evidence="3" id="KW-1185">Reference proteome</keyword>
<feature type="region of interest" description="Disordered" evidence="1">
    <location>
        <begin position="14"/>
        <end position="48"/>
    </location>
</feature>
<dbReference type="AlphaFoldDB" id="A0A3S5CPU4"/>
<organism evidence="2 3">
    <name type="scientific">Protopolystoma xenopodis</name>
    <dbReference type="NCBI Taxonomy" id="117903"/>
    <lineage>
        <taxon>Eukaryota</taxon>
        <taxon>Metazoa</taxon>
        <taxon>Spiralia</taxon>
        <taxon>Lophotrochozoa</taxon>
        <taxon>Platyhelminthes</taxon>
        <taxon>Monogenea</taxon>
        <taxon>Polyopisthocotylea</taxon>
        <taxon>Polystomatidea</taxon>
        <taxon>Polystomatidae</taxon>
        <taxon>Protopolystoma</taxon>
    </lineage>
</organism>
<accession>A0A3S5CPU4</accession>
<evidence type="ECO:0000256" key="1">
    <source>
        <dbReference type="SAM" id="MobiDB-lite"/>
    </source>
</evidence>
<evidence type="ECO:0000313" key="3">
    <source>
        <dbReference type="Proteomes" id="UP000784294"/>
    </source>
</evidence>